<protein>
    <submittedName>
        <fullName evidence="2">ATP synthase F0 subunit 8</fullName>
    </submittedName>
</protein>
<geneLocation type="mitochondrion" evidence="2"/>
<evidence type="ECO:0000313" key="2">
    <source>
        <dbReference type="EMBL" id="ASM41886.1"/>
    </source>
</evidence>
<dbReference type="EMBL" id="KY817245">
    <property type="protein sequence ID" value="ASM41886.1"/>
    <property type="molecule type" value="Genomic_DNA"/>
</dbReference>
<dbReference type="AlphaFoldDB" id="A0A343ETE4"/>
<organism evidence="2">
    <name type="scientific">Scaphoideus varius</name>
    <dbReference type="NCBI Taxonomy" id="2021109"/>
    <lineage>
        <taxon>Eukaryota</taxon>
        <taxon>Metazoa</taxon>
        <taxon>Ecdysozoa</taxon>
        <taxon>Arthropoda</taxon>
        <taxon>Hexapoda</taxon>
        <taxon>Insecta</taxon>
        <taxon>Pterygota</taxon>
        <taxon>Neoptera</taxon>
        <taxon>Paraneoptera</taxon>
        <taxon>Hemiptera</taxon>
        <taxon>Auchenorrhyncha</taxon>
        <taxon>Membracoidea</taxon>
        <taxon>Cicadellidae</taxon>
        <taxon>Deltocephalinae</taxon>
        <taxon>Scaphoideini</taxon>
        <taxon>Scaphoideus</taxon>
    </lineage>
</organism>
<gene>
    <name evidence="2" type="primary">ATP8</name>
</gene>
<name>A0A343ETE4_9HEMI</name>
<keyword evidence="1" id="KW-1133">Transmembrane helix</keyword>
<accession>A0A343ETE4</accession>
<keyword evidence="1" id="KW-0812">Transmembrane</keyword>
<sequence>MPQMAPMWWTLIMMFTFIMLMMTIIINYFNSNKIIKKTLSTKSLKMNWMW</sequence>
<reference evidence="2" key="1">
    <citation type="journal article" date="2017" name="Sci. Rep.">
        <title>Mitochondrial genomic variation and phylogenetic relationships of three groups in the genus Scaphoideus (Hemiptera: Cicadellidae: Deltocephalinae).</title>
        <authorList>
            <person name="Du Y."/>
            <person name="Dai W."/>
            <person name="Dietrich C.H."/>
        </authorList>
    </citation>
    <scope>NUCLEOTIDE SEQUENCE</scope>
</reference>
<keyword evidence="2" id="KW-0496">Mitochondrion</keyword>
<keyword evidence="1" id="KW-0472">Membrane</keyword>
<evidence type="ECO:0000256" key="1">
    <source>
        <dbReference type="SAM" id="Phobius"/>
    </source>
</evidence>
<feature type="transmembrane region" description="Helical" evidence="1">
    <location>
        <begin position="6"/>
        <end position="29"/>
    </location>
</feature>
<proteinExistence type="predicted"/>